<reference evidence="1 2" key="1">
    <citation type="submission" date="2018-10" db="EMBL/GenBank/DDBJ databases">
        <authorList>
            <consortium name="IHU Genomes"/>
        </authorList>
    </citation>
    <scope>NUCLEOTIDE SEQUENCE [LARGE SCALE GENOMIC DNA]</scope>
    <source>
        <strain evidence="1 2">A1</strain>
    </source>
</reference>
<dbReference type="PANTHER" id="PTHR12277">
    <property type="entry name" value="ALPHA/BETA HYDROLASE DOMAIN-CONTAINING PROTEIN"/>
    <property type="match status" value="1"/>
</dbReference>
<accession>A0A5K0UB30</accession>
<dbReference type="SUPFAM" id="SSF53474">
    <property type="entry name" value="alpha/beta-Hydrolases"/>
    <property type="match status" value="1"/>
</dbReference>
<evidence type="ECO:0000313" key="1">
    <source>
        <dbReference type="EMBL" id="VBB18925.1"/>
    </source>
</evidence>
<keyword evidence="2" id="KW-1185">Reference proteome</keyword>
<dbReference type="EMBL" id="UPSH01000001">
    <property type="protein sequence ID" value="VBB18925.1"/>
    <property type="molecule type" value="Genomic_DNA"/>
</dbReference>
<name>A0A5K0UB30_9VIRU</name>
<dbReference type="GO" id="GO:0016787">
    <property type="term" value="F:hydrolase activity"/>
    <property type="evidence" value="ECO:0007669"/>
    <property type="project" value="UniProtKB-KW"/>
</dbReference>
<dbReference type="InterPro" id="IPR029058">
    <property type="entry name" value="AB_hydrolase_fold"/>
</dbReference>
<organism evidence="1 2">
    <name type="scientific">Yasminevirus sp. GU-2018</name>
    <dbReference type="NCBI Taxonomy" id="2420051"/>
    <lineage>
        <taxon>Viruses</taxon>
        <taxon>Varidnaviria</taxon>
        <taxon>Bamfordvirae</taxon>
        <taxon>Nucleocytoviricota</taxon>
        <taxon>Megaviricetes</taxon>
        <taxon>Imitervirales</taxon>
        <taxon>Mimiviridae</taxon>
        <taxon>Klosneuvirinae</taxon>
        <taxon>Yasminevirus</taxon>
        <taxon>Yasminevirus saudimassiliense</taxon>
    </lineage>
</organism>
<protein>
    <submittedName>
        <fullName evidence="1">Hydrolase family protein</fullName>
    </submittedName>
</protein>
<gene>
    <name evidence="1" type="ORF">YASMINEVIRUS_1457</name>
</gene>
<dbReference type="PANTHER" id="PTHR12277:SF81">
    <property type="entry name" value="PROTEIN ABHD13"/>
    <property type="match status" value="1"/>
</dbReference>
<evidence type="ECO:0000313" key="2">
    <source>
        <dbReference type="Proteomes" id="UP000594342"/>
    </source>
</evidence>
<dbReference type="Proteomes" id="UP000594342">
    <property type="component" value="Unassembled WGS sequence"/>
</dbReference>
<keyword evidence="1" id="KW-0378">Hydrolase</keyword>
<comment type="caution">
    <text evidence="1">The sequence shown here is derived from an EMBL/GenBank/DDBJ whole genome shotgun (WGS) entry which is preliminary data.</text>
</comment>
<sequence>MGQYQSSESLEHHTNDKLHNLVDNRVNDQVDHQSNDQSDSYFIYKDSANVGYLESLMNSLIFVPPNPPRERFNGLTNADRSNGKASDIHPSQAEKRPIPEWVKFITLPNTNKLSYFVIDPNPVYDSTGKQVQNRYILWSHGNAGDLTSIYPVMMQIFREMQGRVGIIAYDYEGYRYSEGVCSEKNCYNDLVCMVKHAVENMKIRKENLFLVGQSLGTGVVVDFCVRHGWRTPIILLSPYKSISRVVLDPHWTDPLTNILVDSIDMFTTHHKTDRLSCPVIIYHGVKDRLIHPRHSVELYNRHRDKITLVLLKHADHNDILNHVRPSQILDMIDRVTIKTI</sequence>
<proteinExistence type="predicted"/>
<dbReference type="Gene3D" id="3.40.50.1820">
    <property type="entry name" value="alpha/beta hydrolase"/>
    <property type="match status" value="1"/>
</dbReference>